<comment type="caution">
    <text evidence="2">The sequence shown here is derived from an EMBL/GenBank/DDBJ whole genome shotgun (WGS) entry which is preliminary data.</text>
</comment>
<dbReference type="Gene3D" id="3.20.70.20">
    <property type="match status" value="1"/>
</dbReference>
<dbReference type="InterPro" id="IPR050244">
    <property type="entry name" value="Auton_GlycylRad_Cofactor"/>
</dbReference>
<keyword evidence="3" id="KW-1185">Reference proteome</keyword>
<feature type="compositionally biased region" description="Basic and acidic residues" evidence="1">
    <location>
        <begin position="68"/>
        <end position="78"/>
    </location>
</feature>
<evidence type="ECO:0000256" key="1">
    <source>
        <dbReference type="SAM" id="MobiDB-lite"/>
    </source>
</evidence>
<evidence type="ECO:0000313" key="2">
    <source>
        <dbReference type="EMBL" id="GIQ62584.1"/>
    </source>
</evidence>
<reference evidence="2 3" key="1">
    <citation type="submission" date="2021-04" db="EMBL/GenBank/DDBJ databases">
        <title>Draft genome sequence of Paenibacillus cisolokensis, LC2-13A.</title>
        <authorList>
            <person name="Uke A."/>
            <person name="Chhe C."/>
            <person name="Baramee S."/>
            <person name="Kosugi A."/>
        </authorList>
    </citation>
    <scope>NUCLEOTIDE SEQUENCE [LARGE SCALE GENOMIC DNA]</scope>
    <source>
        <strain evidence="2 3">LC2-13A</strain>
    </source>
</reference>
<feature type="compositionally biased region" description="Polar residues" evidence="1">
    <location>
        <begin position="85"/>
        <end position="97"/>
    </location>
</feature>
<proteinExistence type="predicted"/>
<evidence type="ECO:0000313" key="3">
    <source>
        <dbReference type="Proteomes" id="UP000680304"/>
    </source>
</evidence>
<name>A0ABQ4N350_9BACL</name>
<sequence>MKTVDVRDFIIGNVTPYEGDESFLAGPTENTKALNRLVAELSRKERENGGVLDVDVRTVSGITSHRPGYLDKAKEKSSGCRRTNRSNGRFSRSAASE</sequence>
<dbReference type="PANTHER" id="PTHR30191:SF0">
    <property type="entry name" value="FORMATE ACETYLTRANSFERASE 1"/>
    <property type="match status" value="1"/>
</dbReference>
<protein>
    <submittedName>
        <fullName evidence="2">Uncharacterized protein</fullName>
    </submittedName>
</protein>
<gene>
    <name evidence="2" type="ORF">PACILC2_11520</name>
</gene>
<organism evidence="2 3">
    <name type="scientific">Paenibacillus cisolokensis</name>
    <dbReference type="NCBI Taxonomy" id="1658519"/>
    <lineage>
        <taxon>Bacteria</taxon>
        <taxon>Bacillati</taxon>
        <taxon>Bacillota</taxon>
        <taxon>Bacilli</taxon>
        <taxon>Bacillales</taxon>
        <taxon>Paenibacillaceae</taxon>
        <taxon>Paenibacillus</taxon>
    </lineage>
</organism>
<accession>A0ABQ4N350</accession>
<dbReference type="EMBL" id="BOVJ01000038">
    <property type="protein sequence ID" value="GIQ62584.1"/>
    <property type="molecule type" value="Genomic_DNA"/>
</dbReference>
<dbReference type="SUPFAM" id="SSF51998">
    <property type="entry name" value="PFL-like glycyl radical enzymes"/>
    <property type="match status" value="1"/>
</dbReference>
<dbReference type="Proteomes" id="UP000680304">
    <property type="component" value="Unassembled WGS sequence"/>
</dbReference>
<dbReference type="PANTHER" id="PTHR30191">
    <property type="entry name" value="FORMATE ACETYLTRANSFERASE"/>
    <property type="match status" value="1"/>
</dbReference>
<feature type="region of interest" description="Disordered" evidence="1">
    <location>
        <begin position="65"/>
        <end position="97"/>
    </location>
</feature>